<keyword evidence="1 6" id="KW-0686">Riboflavin biosynthesis</keyword>
<keyword evidence="3 6" id="KW-0460">Magnesium</keyword>
<dbReference type="Gene3D" id="3.90.870.10">
    <property type="entry name" value="DHBP synthase"/>
    <property type="match status" value="1"/>
</dbReference>
<dbReference type="STRING" id="880724.Metig_1791"/>
<feature type="binding site" evidence="6">
    <location>
        <begin position="25"/>
        <end position="26"/>
    </location>
    <ligand>
        <name>D-ribulose 5-phosphate</name>
        <dbReference type="ChEBI" id="CHEBI:58121"/>
    </ligand>
</feature>
<dbReference type="EC" id="4.1.99.12" evidence="6 7"/>
<dbReference type="GO" id="GO:0008686">
    <property type="term" value="F:3,4-dihydroxy-2-butanone-4-phosphate synthase activity"/>
    <property type="evidence" value="ECO:0007669"/>
    <property type="project" value="UniProtKB-UniRule"/>
</dbReference>
<feature type="site" description="Essential for catalytic activity" evidence="6">
    <location>
        <position position="185"/>
    </location>
</feature>
<evidence type="ECO:0000256" key="4">
    <source>
        <dbReference type="ARBA" id="ARBA00023211"/>
    </source>
</evidence>
<accession>F6BCB7</accession>
<evidence type="ECO:0000256" key="2">
    <source>
        <dbReference type="ARBA" id="ARBA00022723"/>
    </source>
</evidence>
<evidence type="ECO:0000256" key="3">
    <source>
        <dbReference type="ARBA" id="ARBA00022842"/>
    </source>
</evidence>
<feature type="binding site" evidence="6">
    <location>
        <position position="164"/>
    </location>
    <ligand>
        <name>Mg(2+)</name>
        <dbReference type="ChEBI" id="CHEBI:18420"/>
        <label>2</label>
    </ligand>
</feature>
<dbReference type="PANTHER" id="PTHR21327:SF46">
    <property type="entry name" value="3,4-DIHYDROXY-2-BUTANONE 4-PHOSPHATE SYNTHASE"/>
    <property type="match status" value="1"/>
</dbReference>
<feature type="site" description="Essential for catalytic activity" evidence="6">
    <location>
        <position position="147"/>
    </location>
</feature>
<dbReference type="NCBIfam" id="TIGR00506">
    <property type="entry name" value="ribB"/>
    <property type="match status" value="1"/>
</dbReference>
<evidence type="ECO:0000313" key="9">
    <source>
        <dbReference type="Proteomes" id="UP000009227"/>
    </source>
</evidence>
<keyword evidence="2 6" id="KW-0479">Metal-binding</keyword>
<keyword evidence="4 6" id="KW-0464">Manganese</keyword>
<reference evidence="8 9" key="1">
    <citation type="submission" date="2011-05" db="EMBL/GenBank/DDBJ databases">
        <title>Complete sequence of Methanotorris igneus Kol 5.</title>
        <authorList>
            <consortium name="US DOE Joint Genome Institute"/>
            <person name="Lucas S."/>
            <person name="Han J."/>
            <person name="Lapidus A."/>
            <person name="Cheng J.-F."/>
            <person name="Goodwin L."/>
            <person name="Pitluck S."/>
            <person name="Peters L."/>
            <person name="Mikhailova N."/>
            <person name="Chertkov O."/>
            <person name="Han C."/>
            <person name="Tapia R."/>
            <person name="Land M."/>
            <person name="Hauser L."/>
            <person name="Kyrpides N."/>
            <person name="Ivanova N."/>
            <person name="Pagani I."/>
            <person name="Sieprawska-Lupa M."/>
            <person name="Whitman W."/>
            <person name="Woyke T."/>
        </authorList>
    </citation>
    <scope>NUCLEOTIDE SEQUENCE [LARGE SCALE GENOMIC DNA]</scope>
    <source>
        <strain evidence="9">DSM 5666 / JCM 11834 / Kol 5</strain>
    </source>
</reference>
<dbReference type="RefSeq" id="WP_013799912.1">
    <property type="nucleotide sequence ID" value="NC_015562.1"/>
</dbReference>
<comment type="similarity">
    <text evidence="6 7">Belongs to the DHBP synthase family.</text>
</comment>
<feature type="binding site" evidence="6">
    <location>
        <position position="30"/>
    </location>
    <ligand>
        <name>D-ribulose 5-phosphate</name>
        <dbReference type="ChEBI" id="CHEBI:58121"/>
    </ligand>
</feature>
<gene>
    <name evidence="6" type="primary">ribB</name>
    <name evidence="8" type="ordered locus">Metig_1791</name>
</gene>
<feature type="binding site" evidence="6">
    <location>
        <begin position="161"/>
        <end position="165"/>
    </location>
    <ligand>
        <name>D-ribulose 5-phosphate</name>
        <dbReference type="ChEBI" id="CHEBI:58121"/>
    </ligand>
</feature>
<dbReference type="AlphaFoldDB" id="F6BCB7"/>
<evidence type="ECO:0000256" key="5">
    <source>
        <dbReference type="ARBA" id="ARBA00023239"/>
    </source>
</evidence>
<dbReference type="Proteomes" id="UP000009227">
    <property type="component" value="Chromosome"/>
</dbReference>
<dbReference type="GO" id="GO:0030145">
    <property type="term" value="F:manganese ion binding"/>
    <property type="evidence" value="ECO:0007669"/>
    <property type="project" value="UniProtKB-UniRule"/>
</dbReference>
<dbReference type="InterPro" id="IPR000422">
    <property type="entry name" value="DHBP_synthase_RibB"/>
</dbReference>
<protein>
    <recommendedName>
        <fullName evidence="6 7">3,4-dihydroxy-2-butanone 4-phosphate synthase</fullName>
        <shortName evidence="6 7">DHBP synthase</shortName>
        <ecNumber evidence="6 7">4.1.99.12</ecNumber>
    </recommendedName>
</protein>
<comment type="subunit">
    <text evidence="6 7">Homodimer.</text>
</comment>
<comment type="catalytic activity">
    <reaction evidence="6 7">
        <text>D-ribulose 5-phosphate = (2S)-2-hydroxy-3-oxobutyl phosphate + formate + H(+)</text>
        <dbReference type="Rhea" id="RHEA:18457"/>
        <dbReference type="ChEBI" id="CHEBI:15378"/>
        <dbReference type="ChEBI" id="CHEBI:15740"/>
        <dbReference type="ChEBI" id="CHEBI:58121"/>
        <dbReference type="ChEBI" id="CHEBI:58830"/>
        <dbReference type="EC" id="4.1.99.12"/>
    </reaction>
</comment>
<evidence type="ECO:0000256" key="7">
    <source>
        <dbReference type="RuleBase" id="RU003843"/>
    </source>
</evidence>
<dbReference type="PANTHER" id="PTHR21327">
    <property type="entry name" value="GTP CYCLOHYDROLASE II-RELATED"/>
    <property type="match status" value="1"/>
</dbReference>
<comment type="cofactor">
    <cofactor evidence="6 7">
        <name>Mg(2+)</name>
        <dbReference type="ChEBI" id="CHEBI:18420"/>
    </cofactor>
    <cofactor evidence="6 7">
        <name>Mn(2+)</name>
        <dbReference type="ChEBI" id="CHEBI:29035"/>
    </cofactor>
    <text evidence="6 7">Binds 2 divalent metal cations per subunit. Magnesium or manganese.</text>
</comment>
<feature type="binding site" evidence="6">
    <location>
        <position position="26"/>
    </location>
    <ligand>
        <name>Mg(2+)</name>
        <dbReference type="ChEBI" id="CHEBI:18420"/>
        <label>2</label>
    </ligand>
</feature>
<keyword evidence="5 6" id="KW-0456">Lyase</keyword>
<feature type="binding site" evidence="6">
    <location>
        <position position="26"/>
    </location>
    <ligand>
        <name>Mg(2+)</name>
        <dbReference type="ChEBI" id="CHEBI:18420"/>
        <label>1</label>
    </ligand>
</feature>
<proteinExistence type="inferred from homology"/>
<dbReference type="GO" id="GO:0000287">
    <property type="term" value="F:magnesium ion binding"/>
    <property type="evidence" value="ECO:0007669"/>
    <property type="project" value="UniProtKB-UniRule"/>
</dbReference>
<dbReference type="GeneID" id="10644668"/>
<name>F6BCB7_METIK</name>
<dbReference type="GO" id="GO:0009231">
    <property type="term" value="P:riboflavin biosynthetic process"/>
    <property type="evidence" value="ECO:0007669"/>
    <property type="project" value="UniProtKB-UniRule"/>
</dbReference>
<evidence type="ECO:0000256" key="6">
    <source>
        <dbReference type="HAMAP-Rule" id="MF_00180"/>
    </source>
</evidence>
<dbReference type="SUPFAM" id="SSF55821">
    <property type="entry name" value="YrdC/RibB"/>
    <property type="match status" value="1"/>
</dbReference>
<dbReference type="GO" id="GO:0005829">
    <property type="term" value="C:cytosol"/>
    <property type="evidence" value="ECO:0007669"/>
    <property type="project" value="TreeGrafter"/>
</dbReference>
<comment type="function">
    <text evidence="6 7">Catalyzes the conversion of D-ribulose 5-phosphate to formate and 3,4-dihydroxy-2-butanone 4-phosphate.</text>
</comment>
<sequence length="228" mass="25808">MNIVEKAMQALKNGKIVLVYDADDREGETDMVVASEKITSEHIRIMRKDGGGLICTAIHPEFCKKLGIPFMVDILDFASQKFKVLKELYPNDIPYDEKSSFSITVNHRKTFTGITDNDRALTIKSLAQLCKEKRFDDFGKEFRSPGHVTLLRAADGLVKKRQGHTEMTVALAEMAGLTPITTICEMMGDDGNAMSKSETKKYAEKYNLVYLNGEELINYYLDYIEKKE</sequence>
<dbReference type="OrthoDB" id="25735at2157"/>
<dbReference type="HAMAP" id="MF_00180">
    <property type="entry name" value="RibB"/>
    <property type="match status" value="1"/>
</dbReference>
<dbReference type="UniPathway" id="UPA00275">
    <property type="reaction ID" value="UER00399"/>
</dbReference>
<dbReference type="KEGG" id="mig:Metig_1791"/>
<organism evidence="9">
    <name type="scientific">Methanotorris igneus (strain DSM 5666 / JCM 11834 / Kol 5)</name>
    <dbReference type="NCBI Taxonomy" id="880724"/>
    <lineage>
        <taxon>Archaea</taxon>
        <taxon>Methanobacteriati</taxon>
        <taxon>Methanobacteriota</taxon>
        <taxon>Methanomada group</taxon>
        <taxon>Methanococci</taxon>
        <taxon>Methanococcales</taxon>
        <taxon>Methanocaldococcaceae</taxon>
        <taxon>Methanotorris</taxon>
    </lineage>
</organism>
<dbReference type="Pfam" id="PF00926">
    <property type="entry name" value="DHBP_synthase"/>
    <property type="match status" value="1"/>
</dbReference>
<comment type="pathway">
    <text evidence="6 7">Cofactor biosynthesis; riboflavin biosynthesis; 2-hydroxy-3-oxobutyl phosphate from D-ribulose 5-phosphate: step 1/1.</text>
</comment>
<evidence type="ECO:0000313" key="8">
    <source>
        <dbReference type="EMBL" id="AEF97323.1"/>
    </source>
</evidence>
<evidence type="ECO:0000256" key="1">
    <source>
        <dbReference type="ARBA" id="ARBA00022619"/>
    </source>
</evidence>
<keyword evidence="9" id="KW-1185">Reference proteome</keyword>
<dbReference type="EMBL" id="CP002737">
    <property type="protein sequence ID" value="AEF97323.1"/>
    <property type="molecule type" value="Genomic_DNA"/>
</dbReference>
<dbReference type="HOGENOM" id="CLU_020273_3_2_2"/>
<dbReference type="InterPro" id="IPR017945">
    <property type="entry name" value="DHBP_synth_RibB-like_a/b_dom"/>
</dbReference>